<organism evidence="2 3">
    <name type="scientific">Pseudomonas fluorescens NCIMB 11764</name>
    <dbReference type="NCBI Taxonomy" id="1221522"/>
    <lineage>
        <taxon>Bacteria</taxon>
        <taxon>Pseudomonadati</taxon>
        <taxon>Pseudomonadota</taxon>
        <taxon>Gammaproteobacteria</taxon>
        <taxon>Pseudomonadales</taxon>
        <taxon>Pseudomonadaceae</taxon>
        <taxon>Pseudomonas</taxon>
    </lineage>
</organism>
<protein>
    <submittedName>
        <fullName evidence="2">Uncharacterized protein</fullName>
    </submittedName>
</protein>
<proteinExistence type="predicted"/>
<feature type="compositionally biased region" description="Basic and acidic residues" evidence="1">
    <location>
        <begin position="27"/>
        <end position="41"/>
    </location>
</feature>
<name>A0A0K1QV90_PSEFL</name>
<dbReference type="EMBL" id="CP010945">
    <property type="protein sequence ID" value="AKV09567.1"/>
    <property type="molecule type" value="Genomic_DNA"/>
</dbReference>
<feature type="region of interest" description="Disordered" evidence="1">
    <location>
        <begin position="24"/>
        <end position="51"/>
    </location>
</feature>
<reference evidence="2 3" key="1">
    <citation type="journal article" date="2012" name="J. Bacteriol.">
        <title>Draft genome sequence of the cyanide-utilizing bacterium Pseudomonas fluorescens strain NCIMB 11764.</title>
        <authorList>
            <person name="Vilo C.A."/>
            <person name="Benedik M.J."/>
            <person name="Kunz D.A."/>
            <person name="Dong Q."/>
        </authorList>
    </citation>
    <scope>NUCLEOTIDE SEQUENCE [LARGE SCALE GENOMIC DNA]</scope>
    <source>
        <strain evidence="2 3">NCIMB 11764</strain>
    </source>
</reference>
<sequence length="282" mass="29848">MIIASTSTNAAMSAYTSAVDAKAAADAQKRVTQDDQAKPQNDDSVSLSSTSTEYSNSIAGNAPFFPVRSGMNADALVLGASKPGAISSSKDKTFAEVAADARKRMDEKYALMTASGKPYTGSDEDRNALMGDLDRRSLNAVATNQGGKFTAQEQASAQALMRQQARLATGYYSGPADQQKNWKDPFINDPFGRATAALAFMDNMSPEEKATPEWLSQHLSLEAALNQSGGTDPAEKKTGHFHNLAEILAGIVTDGSDSEKSSAAKHADPSVEILKKLQSLTS</sequence>
<dbReference type="AlphaFoldDB" id="A0A0K1QV90"/>
<dbReference type="OrthoDB" id="6851636at2"/>
<dbReference type="Proteomes" id="UP000017175">
    <property type="component" value="Chromosome"/>
</dbReference>
<gene>
    <name evidence="2" type="ORF">B723_25505</name>
</gene>
<evidence type="ECO:0000313" key="2">
    <source>
        <dbReference type="EMBL" id="AKV09567.1"/>
    </source>
</evidence>
<dbReference type="RefSeq" id="WP_017338286.1">
    <property type="nucleotide sequence ID" value="NZ_CP010945.1"/>
</dbReference>
<accession>A0A0K1QV90</accession>
<evidence type="ECO:0000313" key="3">
    <source>
        <dbReference type="Proteomes" id="UP000017175"/>
    </source>
</evidence>
<evidence type="ECO:0000256" key="1">
    <source>
        <dbReference type="SAM" id="MobiDB-lite"/>
    </source>
</evidence>